<evidence type="ECO:0000256" key="2">
    <source>
        <dbReference type="ARBA" id="ARBA00023043"/>
    </source>
</evidence>
<dbReference type="PROSITE" id="PS50297">
    <property type="entry name" value="ANK_REP_REGION"/>
    <property type="match status" value="1"/>
</dbReference>
<keyword evidence="1" id="KW-0677">Repeat</keyword>
<feature type="repeat" description="ANK" evidence="3">
    <location>
        <begin position="54"/>
        <end position="86"/>
    </location>
</feature>
<proteinExistence type="predicted"/>
<dbReference type="PROSITE" id="PS50088">
    <property type="entry name" value="ANK_REPEAT"/>
    <property type="match status" value="1"/>
</dbReference>
<dbReference type="InterPro" id="IPR002110">
    <property type="entry name" value="Ankyrin_rpt"/>
</dbReference>
<keyword evidence="6" id="KW-1185">Reference proteome</keyword>
<dbReference type="SMART" id="SM00248">
    <property type="entry name" value="ANK"/>
    <property type="match status" value="3"/>
</dbReference>
<dbReference type="RefSeq" id="XP_037156531.1">
    <property type="nucleotide sequence ID" value="XM_037297896.1"/>
</dbReference>
<feature type="region of interest" description="Disordered" evidence="4">
    <location>
        <begin position="43"/>
        <end position="65"/>
    </location>
</feature>
<dbReference type="Pfam" id="PF13637">
    <property type="entry name" value="Ank_4"/>
    <property type="match status" value="1"/>
</dbReference>
<reference evidence="5 6" key="1">
    <citation type="journal article" date="2020" name="Genomics">
        <title>Complete, high-quality genomes from long-read metagenomic sequencing of two wolf lichen thalli reveals enigmatic genome architecture.</title>
        <authorList>
            <person name="McKenzie S.K."/>
            <person name="Walston R.F."/>
            <person name="Allen J.L."/>
        </authorList>
    </citation>
    <scope>NUCLEOTIDE SEQUENCE [LARGE SCALE GENOMIC DNA]</scope>
    <source>
        <strain evidence="5">WasteWater1</strain>
    </source>
</reference>
<dbReference type="GeneID" id="59335401"/>
<name>A0A8H6FI21_9LECA</name>
<evidence type="ECO:0000256" key="1">
    <source>
        <dbReference type="ARBA" id="ARBA00022737"/>
    </source>
</evidence>
<organism evidence="5 6">
    <name type="scientific">Letharia lupina</name>
    <dbReference type="NCBI Taxonomy" id="560253"/>
    <lineage>
        <taxon>Eukaryota</taxon>
        <taxon>Fungi</taxon>
        <taxon>Dikarya</taxon>
        <taxon>Ascomycota</taxon>
        <taxon>Pezizomycotina</taxon>
        <taxon>Lecanoromycetes</taxon>
        <taxon>OSLEUM clade</taxon>
        <taxon>Lecanoromycetidae</taxon>
        <taxon>Lecanorales</taxon>
        <taxon>Lecanorineae</taxon>
        <taxon>Parmeliaceae</taxon>
        <taxon>Letharia</taxon>
    </lineage>
</organism>
<dbReference type="EMBL" id="JACCJB010000003">
    <property type="protein sequence ID" value="KAF6228889.1"/>
    <property type="molecule type" value="Genomic_DNA"/>
</dbReference>
<comment type="caution">
    <text evidence="5">The sequence shown here is derived from an EMBL/GenBank/DDBJ whole genome shotgun (WGS) entry which is preliminary data.</text>
</comment>
<protein>
    <recommendedName>
        <fullName evidence="7">Ankyrin repeat protein</fullName>
    </recommendedName>
</protein>
<dbReference type="Proteomes" id="UP000593566">
    <property type="component" value="Unassembled WGS sequence"/>
</dbReference>
<evidence type="ECO:0008006" key="7">
    <source>
        <dbReference type="Google" id="ProtNLM"/>
    </source>
</evidence>
<gene>
    <name evidence="5" type="ORF">HO133_007001</name>
</gene>
<evidence type="ECO:0000313" key="5">
    <source>
        <dbReference type="EMBL" id="KAF6228889.1"/>
    </source>
</evidence>
<dbReference type="PANTHER" id="PTHR24198:SF165">
    <property type="entry name" value="ANKYRIN REPEAT-CONTAINING PROTEIN-RELATED"/>
    <property type="match status" value="1"/>
</dbReference>
<dbReference type="Pfam" id="PF12796">
    <property type="entry name" value="Ank_2"/>
    <property type="match status" value="1"/>
</dbReference>
<evidence type="ECO:0000256" key="3">
    <source>
        <dbReference type="PROSITE-ProRule" id="PRU00023"/>
    </source>
</evidence>
<dbReference type="PANTHER" id="PTHR24198">
    <property type="entry name" value="ANKYRIN REPEAT AND PROTEIN KINASE DOMAIN-CONTAINING PROTEIN"/>
    <property type="match status" value="1"/>
</dbReference>
<dbReference type="InterPro" id="IPR036770">
    <property type="entry name" value="Ankyrin_rpt-contain_sf"/>
</dbReference>
<evidence type="ECO:0000313" key="6">
    <source>
        <dbReference type="Proteomes" id="UP000593566"/>
    </source>
</evidence>
<accession>A0A8H6FI21</accession>
<dbReference type="SUPFAM" id="SSF48403">
    <property type="entry name" value="Ankyrin repeat"/>
    <property type="match status" value="1"/>
</dbReference>
<dbReference type="Gene3D" id="1.25.40.20">
    <property type="entry name" value="Ankyrin repeat-containing domain"/>
    <property type="match status" value="1"/>
</dbReference>
<evidence type="ECO:0000256" key="4">
    <source>
        <dbReference type="SAM" id="MobiDB-lite"/>
    </source>
</evidence>
<dbReference type="AlphaFoldDB" id="A0A8H6FI21"/>
<keyword evidence="2 3" id="KW-0040">ANK repeat</keyword>
<sequence length="148" mass="16040">MVELPMDRNNVDVNRTGLGGDTSLHSAAARGGHEAVGERSVDWGGVNVDSKGVQGNTPSSDAARDGHRKAVEILLERRVDLNAKKSQSTAALFRVSVHGDYEVVKLLLQRSSNADHRDTNGRTPLPHAAGNGHEEIVRSFCGEKRYRC</sequence>